<dbReference type="AlphaFoldDB" id="A0A562T755"/>
<dbReference type="Proteomes" id="UP000320593">
    <property type="component" value="Unassembled WGS sequence"/>
</dbReference>
<protein>
    <submittedName>
        <fullName evidence="1">Putative phiE125 gp8 family phage protein</fullName>
    </submittedName>
</protein>
<dbReference type="InterPro" id="IPR011738">
    <property type="entry name" value="Phage_CHP"/>
</dbReference>
<dbReference type="EMBL" id="VLLF01000003">
    <property type="protein sequence ID" value="TWI89375.1"/>
    <property type="molecule type" value="Genomic_DNA"/>
</dbReference>
<accession>A0A562T755</accession>
<proteinExistence type="predicted"/>
<evidence type="ECO:0000313" key="1">
    <source>
        <dbReference type="EMBL" id="TWI89375.1"/>
    </source>
</evidence>
<dbReference type="Pfam" id="PF05135">
    <property type="entry name" value="Phage_connect_1"/>
    <property type="match status" value="1"/>
</dbReference>
<dbReference type="NCBIfam" id="TIGR02215">
    <property type="entry name" value="phage_chp_gp8"/>
    <property type="match status" value="1"/>
</dbReference>
<dbReference type="RefSeq" id="WP_145341952.1">
    <property type="nucleotide sequence ID" value="NZ_SMLY01000075.1"/>
</dbReference>
<keyword evidence="2" id="KW-1185">Reference proteome</keyword>
<evidence type="ECO:0000313" key="2">
    <source>
        <dbReference type="Proteomes" id="UP000320593"/>
    </source>
</evidence>
<organism evidence="1 2">
    <name type="scientific">Roseibium hamelinense</name>
    <dbReference type="NCBI Taxonomy" id="150831"/>
    <lineage>
        <taxon>Bacteria</taxon>
        <taxon>Pseudomonadati</taxon>
        <taxon>Pseudomonadota</taxon>
        <taxon>Alphaproteobacteria</taxon>
        <taxon>Hyphomicrobiales</taxon>
        <taxon>Stappiaceae</taxon>
        <taxon>Roseibium</taxon>
    </lineage>
</organism>
<name>A0A562T755_9HYPH</name>
<dbReference type="OrthoDB" id="8452228at2"/>
<reference evidence="1 2" key="1">
    <citation type="submission" date="2019-07" db="EMBL/GenBank/DDBJ databases">
        <title>Genomic Encyclopedia of Archaeal and Bacterial Type Strains, Phase II (KMG-II): from individual species to whole genera.</title>
        <authorList>
            <person name="Goeker M."/>
        </authorList>
    </citation>
    <scope>NUCLEOTIDE SEQUENCE [LARGE SCALE GENOMIC DNA]</scope>
    <source>
        <strain evidence="1 2">ATCC BAA-252</strain>
    </source>
</reference>
<dbReference type="Gene3D" id="1.10.3230.30">
    <property type="entry name" value="Phage gp6-like head-tail connector protein"/>
    <property type="match status" value="1"/>
</dbReference>
<gene>
    <name evidence="1" type="ORF">JM93_01578</name>
</gene>
<dbReference type="CDD" id="cd08054">
    <property type="entry name" value="gp6"/>
    <property type="match status" value="1"/>
</dbReference>
<dbReference type="NCBIfam" id="TIGR01560">
    <property type="entry name" value="put_DNA_pack"/>
    <property type="match status" value="2"/>
</dbReference>
<dbReference type="InterPro" id="IPR006450">
    <property type="entry name" value="Phage_HK97_gp6-like"/>
</dbReference>
<dbReference type="InterPro" id="IPR021146">
    <property type="entry name" value="Phage_gp6-like_head-tail"/>
</dbReference>
<sequence length="189" mass="20660">MTAHVVTPPAIEPVSLAEMKAHLRLTTGTEDDVVSGLIKAAREHVEQTTRRVLISQIWRLYLDDWPPGRIVQLHLSPVSAIQQILLYRLDGTPVILDPADYALQRGAEPPRVKVSLGSGIPSAELAGIEVDFTAGYGPAANDVPAPLRQAVKLLAAHWFESREAASEQDFANVPYGFDRLVMANRVPLL</sequence>
<comment type="caution">
    <text evidence="1">The sequence shown here is derived from an EMBL/GenBank/DDBJ whole genome shotgun (WGS) entry which is preliminary data.</text>
</comment>